<protein>
    <submittedName>
        <fullName evidence="1">Uncharacterized protein</fullName>
    </submittedName>
</protein>
<name>A0AAD9N0H1_9ANNE</name>
<sequence>MNFDQIISGDFDPMLIWNMLKWHTINGNEKKTEPKYLPSSSVWYKSPN</sequence>
<evidence type="ECO:0000313" key="1">
    <source>
        <dbReference type="EMBL" id="KAK2152587.1"/>
    </source>
</evidence>
<comment type="caution">
    <text evidence="1">The sequence shown here is derived from an EMBL/GenBank/DDBJ whole genome shotgun (WGS) entry which is preliminary data.</text>
</comment>
<keyword evidence="2" id="KW-1185">Reference proteome</keyword>
<proteinExistence type="predicted"/>
<dbReference type="Proteomes" id="UP001208570">
    <property type="component" value="Unassembled WGS sequence"/>
</dbReference>
<gene>
    <name evidence="1" type="ORF">LSH36_323g00001</name>
</gene>
<dbReference type="AlphaFoldDB" id="A0AAD9N0H1"/>
<reference evidence="1" key="1">
    <citation type="journal article" date="2023" name="Mol. Biol. Evol.">
        <title>Third-Generation Sequencing Reveals the Adaptive Role of the Epigenome in Three Deep-Sea Polychaetes.</title>
        <authorList>
            <person name="Perez M."/>
            <person name="Aroh O."/>
            <person name="Sun Y."/>
            <person name="Lan Y."/>
            <person name="Juniper S.K."/>
            <person name="Young C.R."/>
            <person name="Angers B."/>
            <person name="Qian P.Y."/>
        </authorList>
    </citation>
    <scope>NUCLEOTIDE SEQUENCE</scope>
    <source>
        <strain evidence="1">P08H-3</strain>
    </source>
</reference>
<accession>A0AAD9N0H1</accession>
<organism evidence="1 2">
    <name type="scientific">Paralvinella palmiformis</name>
    <dbReference type="NCBI Taxonomy" id="53620"/>
    <lineage>
        <taxon>Eukaryota</taxon>
        <taxon>Metazoa</taxon>
        <taxon>Spiralia</taxon>
        <taxon>Lophotrochozoa</taxon>
        <taxon>Annelida</taxon>
        <taxon>Polychaeta</taxon>
        <taxon>Sedentaria</taxon>
        <taxon>Canalipalpata</taxon>
        <taxon>Terebellida</taxon>
        <taxon>Terebelliformia</taxon>
        <taxon>Alvinellidae</taxon>
        <taxon>Paralvinella</taxon>
    </lineage>
</organism>
<evidence type="ECO:0000313" key="2">
    <source>
        <dbReference type="Proteomes" id="UP001208570"/>
    </source>
</evidence>
<dbReference type="EMBL" id="JAODUP010000324">
    <property type="protein sequence ID" value="KAK2152587.1"/>
    <property type="molecule type" value="Genomic_DNA"/>
</dbReference>